<dbReference type="Pfam" id="PF02348">
    <property type="entry name" value="CTP_transf_3"/>
    <property type="match status" value="1"/>
</dbReference>
<gene>
    <name evidence="1" type="ORF">SAMN02910315_00527</name>
</gene>
<dbReference type="EMBL" id="FMXB01000003">
    <property type="protein sequence ID" value="SDA43418.1"/>
    <property type="molecule type" value="Genomic_DNA"/>
</dbReference>
<reference evidence="1 2" key="1">
    <citation type="submission" date="2016-10" db="EMBL/GenBank/DDBJ databases">
        <authorList>
            <person name="Varghese N."/>
            <person name="Submissions S."/>
        </authorList>
    </citation>
    <scope>NUCLEOTIDE SEQUENCE [LARGE SCALE GENOMIC DNA]</scope>
    <source>
        <strain evidence="1 2">DSM 16643</strain>
    </source>
</reference>
<proteinExistence type="predicted"/>
<dbReference type="SUPFAM" id="SSF53448">
    <property type="entry name" value="Nucleotide-diphospho-sugar transferases"/>
    <property type="match status" value="1"/>
</dbReference>
<dbReference type="GO" id="GO:0008781">
    <property type="term" value="F:N-acylneuraminate cytidylyltransferase activity"/>
    <property type="evidence" value="ECO:0007669"/>
    <property type="project" value="TreeGrafter"/>
</dbReference>
<protein>
    <submittedName>
        <fullName evidence="1">CMP-N-acetylneuraminic acid synthetase</fullName>
    </submittedName>
</protein>
<dbReference type="CDD" id="cd02513">
    <property type="entry name" value="CMP-NeuAc_Synthase"/>
    <property type="match status" value="1"/>
</dbReference>
<dbReference type="PANTHER" id="PTHR21485">
    <property type="entry name" value="HAD SUPERFAMILY MEMBERS CMAS AND KDSC"/>
    <property type="match status" value="1"/>
</dbReference>
<evidence type="ECO:0000313" key="2">
    <source>
        <dbReference type="Proteomes" id="UP000323439"/>
    </source>
</evidence>
<dbReference type="InterPro" id="IPR050793">
    <property type="entry name" value="CMP-NeuNAc_synthase"/>
</dbReference>
<keyword evidence="2" id="KW-1185">Reference proteome</keyword>
<dbReference type="InterPro" id="IPR029044">
    <property type="entry name" value="Nucleotide-diphossugar_trans"/>
</dbReference>
<dbReference type="Gene3D" id="3.40.50.11190">
    <property type="match status" value="1"/>
</dbReference>
<name>A0A1G5VCM4_9EURY</name>
<accession>A0A1G5VCM4</accession>
<dbReference type="InterPro" id="IPR003329">
    <property type="entry name" value="Cytidylyl_trans"/>
</dbReference>
<dbReference type="OrthoDB" id="10155at2157"/>
<organism evidence="1 2">
    <name type="scientific">Methanobrevibacter millerae</name>
    <dbReference type="NCBI Taxonomy" id="230361"/>
    <lineage>
        <taxon>Archaea</taxon>
        <taxon>Methanobacteriati</taxon>
        <taxon>Methanobacteriota</taxon>
        <taxon>Methanomada group</taxon>
        <taxon>Methanobacteria</taxon>
        <taxon>Methanobacteriales</taxon>
        <taxon>Methanobacteriaceae</taxon>
        <taxon>Methanobrevibacter</taxon>
    </lineage>
</organism>
<dbReference type="Gene3D" id="3.90.550.10">
    <property type="entry name" value="Spore Coat Polysaccharide Biosynthesis Protein SpsA, Chain A"/>
    <property type="match status" value="1"/>
</dbReference>
<dbReference type="AlphaFoldDB" id="A0A1G5VCM4"/>
<sequence>MFQNNKILVVIPARGGSKGIPRKNIRLLGDKPLISYAIDIAKSSEYVDDVVVSTEDTDIALIAEKFGASVVRRSPDLAGDMIPIDPVVFDATVQKEKLAFDEYDIVITIQPTSPLLKTETLDKAIERFESFDVDTVISVVDDRHLSWGYSEAERRYFPLYSERLNQQYLPPEYKETGSFFATRRGFITPNSRMGNNVDLIQISSEESINIESYEDWWVAEHYLNKKRIALVVDAYDEIGTSHVSRCISMAYKLLSNELIFFIDESHHLAIDIVKSFNFPFRLYDGEDELFKSLEDYNPQIVINDICDTSAEYVAQLKARGYFVINFEDLGLGAREADMVFDVFGEHGEESVNVFSGHKFYILKDEFYYQPTKIVSPEVSNVIITLGENDSNKITEKVLDGVLASGYAGRIDVLLGLGYPDKSEIMEKYELKNNVQIYNRVENISDFMLRADIIFTSAGRSMYEVCSVGTPCICICRTERELTHSFGFPNNGFINMGLGENVSVEEITTQFKLLWQDFDMRQNMSQLMKNIDLKHGFDNIWSIVEERYWASKFEENH</sequence>
<dbReference type="Proteomes" id="UP000323439">
    <property type="component" value="Unassembled WGS sequence"/>
</dbReference>
<dbReference type="Gene3D" id="3.40.50.2000">
    <property type="entry name" value="Glycogen Phosphorylase B"/>
    <property type="match status" value="1"/>
</dbReference>
<evidence type="ECO:0000313" key="1">
    <source>
        <dbReference type="EMBL" id="SDA43418.1"/>
    </source>
</evidence>
<dbReference type="SUPFAM" id="SSF53756">
    <property type="entry name" value="UDP-Glycosyltransferase/glycogen phosphorylase"/>
    <property type="match status" value="1"/>
</dbReference>
<dbReference type="PANTHER" id="PTHR21485:SF3">
    <property type="entry name" value="N-ACYLNEURAMINATE CYTIDYLYLTRANSFERASE"/>
    <property type="match status" value="1"/>
</dbReference>
<dbReference type="RefSeq" id="WP_149731163.1">
    <property type="nucleotide sequence ID" value="NZ_FMXB01000003.1"/>
</dbReference>